<comment type="pathway">
    <text evidence="3">Protein modification; protein glycosylation.</text>
</comment>
<evidence type="ECO:0000256" key="20">
    <source>
        <dbReference type="PIRSR" id="PIRSR601382-3"/>
    </source>
</evidence>
<keyword evidence="12" id="KW-0472">Membrane</keyword>
<comment type="similarity">
    <text evidence="4 21">Belongs to the glycosyl hydrolase 47 family.</text>
</comment>
<evidence type="ECO:0000256" key="13">
    <source>
        <dbReference type="ARBA" id="ARBA00023157"/>
    </source>
</evidence>
<evidence type="ECO:0000313" key="22">
    <source>
        <dbReference type="Proteomes" id="UP000887540"/>
    </source>
</evidence>
<keyword evidence="22" id="KW-1185">Reference proteome</keyword>
<keyword evidence="10" id="KW-1133">Transmembrane helix</keyword>
<keyword evidence="13 20" id="KW-1015">Disulfide bond</keyword>
<keyword evidence="11" id="KW-0333">Golgi apparatus</keyword>
<dbReference type="GO" id="GO:0005509">
    <property type="term" value="F:calcium ion binding"/>
    <property type="evidence" value="ECO:0007669"/>
    <property type="project" value="InterPro"/>
</dbReference>
<reference evidence="23" key="1">
    <citation type="submission" date="2022-11" db="UniProtKB">
        <authorList>
            <consortium name="WormBaseParasite"/>
        </authorList>
    </citation>
    <scope>IDENTIFICATION</scope>
</reference>
<dbReference type="PANTHER" id="PTHR11742:SF6">
    <property type="entry name" value="MANNOSYL-OLIGOSACCHARIDE ALPHA-1,2-MANNOSIDASE IA-RELATED"/>
    <property type="match status" value="1"/>
</dbReference>
<name>A0A914DTM2_9BILA</name>
<keyword evidence="15 21" id="KW-0326">Glycosidase</keyword>
<dbReference type="GO" id="GO:0006491">
    <property type="term" value="P:N-glycan processing"/>
    <property type="evidence" value="ECO:0007669"/>
    <property type="project" value="UniProtKB-ARBA"/>
</dbReference>
<evidence type="ECO:0000256" key="17">
    <source>
        <dbReference type="ARBA" id="ARBA00048605"/>
    </source>
</evidence>
<keyword evidence="6 19" id="KW-0479">Metal-binding</keyword>
<evidence type="ECO:0000256" key="6">
    <source>
        <dbReference type="ARBA" id="ARBA00022723"/>
    </source>
</evidence>
<sequence length="470" mass="53271">MEKQYSSNGTNNDNEASERREFIKNMMKFAWTGYKKFAWGANELRPISKMAHSGSVFGAGNIGASIIDALDTLYIMGMQEEYNEAKEWVASNLDLKNAKGDLSVFETNIRFVGGLLSAYALTGENVFMKKAKETADLLIPAFDATPSGIPMALVNVRSGRASNWGWASGGCSILSEFGSLDLEFRYLSRITGNDIYAKKVQKIREVLMEIEKPDGLYPNYLNPNTGKWCQKHISVGALGDSFYEYLLKGWIINNKNDTALKGMYDAAVEAIEKNLLYKSSQDQLWYFAEMKNNRAEHKMDHLACFIAGLFALQSSHETDLTRQKHFLELAQNIAHTCHESYVRTATGIGPESFRFTSSAEAVAIREGEKYYILRPEVIEGFFYLYRVTGDPKYRDWCWSAAQAIEKYCKVEAGYSGIRNVYEKSVSHDDVQQSFFFAETLKYLYLVFSDNDVIPLNQWVFNTEAHPLPVE</sequence>
<dbReference type="InterPro" id="IPR001382">
    <property type="entry name" value="Glyco_hydro_47"/>
</dbReference>
<dbReference type="GO" id="GO:0004571">
    <property type="term" value="F:mannosyl-oligosaccharide 1,2-alpha-mannosidase activity"/>
    <property type="evidence" value="ECO:0007669"/>
    <property type="project" value="UniProtKB-EC"/>
</dbReference>
<evidence type="ECO:0000256" key="7">
    <source>
        <dbReference type="ARBA" id="ARBA00022801"/>
    </source>
</evidence>
<proteinExistence type="inferred from homology"/>
<dbReference type="PRINTS" id="PR00747">
    <property type="entry name" value="GLYHDRLASE47"/>
</dbReference>
<dbReference type="PANTHER" id="PTHR11742">
    <property type="entry name" value="MANNOSYL-OLIGOSACCHARIDE ALPHA-1,2-MANNOSIDASE-RELATED"/>
    <property type="match status" value="1"/>
</dbReference>
<evidence type="ECO:0000256" key="19">
    <source>
        <dbReference type="PIRSR" id="PIRSR601382-2"/>
    </source>
</evidence>
<evidence type="ECO:0000256" key="16">
    <source>
        <dbReference type="ARBA" id="ARBA00047669"/>
    </source>
</evidence>
<dbReference type="Gene3D" id="1.50.10.10">
    <property type="match status" value="1"/>
</dbReference>
<evidence type="ECO:0000256" key="8">
    <source>
        <dbReference type="ARBA" id="ARBA00022837"/>
    </source>
</evidence>
<feature type="disulfide bond" evidence="20">
    <location>
        <begin position="304"/>
        <end position="337"/>
    </location>
</feature>
<feature type="active site" description="Proton donor" evidence="18">
    <location>
        <position position="106"/>
    </location>
</feature>
<evidence type="ECO:0000256" key="10">
    <source>
        <dbReference type="ARBA" id="ARBA00022989"/>
    </source>
</evidence>
<evidence type="ECO:0000256" key="11">
    <source>
        <dbReference type="ARBA" id="ARBA00023034"/>
    </source>
</evidence>
<evidence type="ECO:0000256" key="4">
    <source>
        <dbReference type="ARBA" id="ARBA00007658"/>
    </source>
</evidence>
<comment type="catalytic activity">
    <reaction evidence="16">
        <text>N(4)-(alpha-D-Man-(1-&gt;2)-alpha-D-Man-(1-&gt;2)-alpha-D-Man-(1-&gt;3)-[alpha-D-Man-(1-&gt;3)-[alpha-D-Man-(1-&gt;2)-alpha-D-Man-(1-&gt;6)]-alpha-D-Man-(1-&gt;6)]-beta-D-Man-(1-&gt;4)-beta-D-GlcNAc-(1-&gt;4)-beta-D-GlcNAc)-L-asparaginyl-[protein] (N-glucan mannose isomer 8A1,2,3B1,3) + 3 H2O = N(4)-(alpha-D-Man-(1-&gt;3)-[alpha-D-Man-(1-&gt;3)-[alpha-D-Man-(1-&gt;6)]-alpha-D-Man-(1-&gt;6)]-beta-D-Man-(1-&gt;4)-beta-D-GlcNAc-(1-&gt;4)-beta-D-GlcNAc)-L-asparaginyl-[protein] (N-glucan mannose isomer 5A1,2) + 3 beta-D-mannose</text>
        <dbReference type="Rhea" id="RHEA:56028"/>
        <dbReference type="Rhea" id="RHEA-COMP:14358"/>
        <dbReference type="Rhea" id="RHEA-COMP:14367"/>
        <dbReference type="ChEBI" id="CHEBI:15377"/>
        <dbReference type="ChEBI" id="CHEBI:28563"/>
        <dbReference type="ChEBI" id="CHEBI:59087"/>
        <dbReference type="ChEBI" id="CHEBI:60628"/>
        <dbReference type="EC" id="3.2.1.113"/>
    </reaction>
</comment>
<dbReference type="InterPro" id="IPR050749">
    <property type="entry name" value="Glycosyl_Hydrolase_47"/>
</dbReference>
<dbReference type="WBParaSite" id="ACRNAN_scaffold4051.g7330.t1">
    <property type="protein sequence ID" value="ACRNAN_scaffold4051.g7330.t1"/>
    <property type="gene ID" value="ACRNAN_scaffold4051.g7330"/>
</dbReference>
<evidence type="ECO:0000256" key="2">
    <source>
        <dbReference type="ARBA" id="ARBA00004323"/>
    </source>
</evidence>
<keyword evidence="9" id="KW-0735">Signal-anchor</keyword>
<keyword evidence="14" id="KW-0325">Glycoprotein</keyword>
<feature type="binding site" evidence="19">
    <location>
        <position position="462"/>
    </location>
    <ligand>
        <name>Ca(2+)</name>
        <dbReference type="ChEBI" id="CHEBI:29108"/>
    </ligand>
</feature>
<evidence type="ECO:0000256" key="12">
    <source>
        <dbReference type="ARBA" id="ARBA00023136"/>
    </source>
</evidence>
<dbReference type="Proteomes" id="UP000887540">
    <property type="component" value="Unplaced"/>
</dbReference>
<evidence type="ECO:0000256" key="14">
    <source>
        <dbReference type="ARBA" id="ARBA00023180"/>
    </source>
</evidence>
<dbReference type="SUPFAM" id="SSF48225">
    <property type="entry name" value="Seven-hairpin glycosidases"/>
    <property type="match status" value="1"/>
</dbReference>
<evidence type="ECO:0000256" key="21">
    <source>
        <dbReference type="RuleBase" id="RU361193"/>
    </source>
</evidence>
<feature type="active site" evidence="18">
    <location>
        <position position="240"/>
    </location>
</feature>
<evidence type="ECO:0000313" key="23">
    <source>
        <dbReference type="WBParaSite" id="ACRNAN_scaffold4051.g7330.t1"/>
    </source>
</evidence>
<evidence type="ECO:0000256" key="5">
    <source>
        <dbReference type="ARBA" id="ARBA00022692"/>
    </source>
</evidence>
<evidence type="ECO:0000256" key="18">
    <source>
        <dbReference type="PIRSR" id="PIRSR601382-1"/>
    </source>
</evidence>
<dbReference type="InterPro" id="IPR036026">
    <property type="entry name" value="Seven-hairpin_glycosidases"/>
</dbReference>
<dbReference type="Pfam" id="PF01532">
    <property type="entry name" value="Glyco_hydro_47"/>
    <property type="match status" value="1"/>
</dbReference>
<dbReference type="GO" id="GO:0005783">
    <property type="term" value="C:endoplasmic reticulum"/>
    <property type="evidence" value="ECO:0007669"/>
    <property type="project" value="TreeGrafter"/>
</dbReference>
<comment type="catalytic activity">
    <reaction evidence="17">
        <text>N(4)-(alpha-D-Man-(1-&gt;2)-alpha-D-Man-(1-&gt;2)-alpha-D-Man-(1-&gt;3)-[alpha-D-Man-(1-&gt;2)-alpha-D-Man-(1-&gt;3)-[alpha-D-Man-(1-&gt;2)-alpha-D-Man-(1-&gt;6)]-alpha-D-Man-(1-&gt;6)]-beta-D-Man-(1-&gt;4)-beta-D-GlcNAc-(1-&gt;4)-beta-D-GlcNAc)-L-asparaginyl-[protein] (N-glucan mannose isomer 9A1,2,3B1,2,3) + 4 H2O = N(4)-(alpha-D-Man-(1-&gt;3)-[alpha-D-Man-(1-&gt;3)-[alpha-D-Man-(1-&gt;6)]-alpha-D-Man-(1-&gt;6)]-beta-D-Man-(1-&gt;4)-beta-D-GlcNAc-(1-&gt;4)-beta-D-GlcNAc)-L-asparaginyl-[protein] (N-glucan mannose isomer 5A1,2) + 4 beta-D-mannose</text>
        <dbReference type="Rhea" id="RHEA:56008"/>
        <dbReference type="Rhea" id="RHEA-COMP:14356"/>
        <dbReference type="Rhea" id="RHEA-COMP:14367"/>
        <dbReference type="ChEBI" id="CHEBI:15377"/>
        <dbReference type="ChEBI" id="CHEBI:28563"/>
        <dbReference type="ChEBI" id="CHEBI:59087"/>
        <dbReference type="ChEBI" id="CHEBI:139493"/>
        <dbReference type="EC" id="3.2.1.113"/>
    </reaction>
</comment>
<feature type="active site" description="Proton donor" evidence="18">
    <location>
        <position position="351"/>
    </location>
</feature>
<feature type="active site" evidence="18">
    <location>
        <position position="376"/>
    </location>
</feature>
<dbReference type="GO" id="GO:0000139">
    <property type="term" value="C:Golgi membrane"/>
    <property type="evidence" value="ECO:0007669"/>
    <property type="project" value="UniProtKB-SubCell"/>
</dbReference>
<comment type="cofactor">
    <cofactor evidence="1 19">
        <name>Ca(2+)</name>
        <dbReference type="ChEBI" id="CHEBI:29108"/>
    </cofactor>
</comment>
<dbReference type="EC" id="3.2.1.-" evidence="21"/>
<keyword evidence="8 19" id="KW-0106">Calcium</keyword>
<dbReference type="AlphaFoldDB" id="A0A914DTM2"/>
<dbReference type="FunFam" id="1.50.10.10:FF:000017">
    <property type="entry name" value="alpha-1,2-Mannosidase"/>
    <property type="match status" value="1"/>
</dbReference>
<comment type="subcellular location">
    <subcellularLocation>
        <location evidence="2">Golgi apparatus membrane</location>
        <topology evidence="2">Single-pass type II membrane protein</topology>
    </subcellularLocation>
</comment>
<accession>A0A914DTM2</accession>
<evidence type="ECO:0000256" key="15">
    <source>
        <dbReference type="ARBA" id="ARBA00023295"/>
    </source>
</evidence>
<dbReference type="GO" id="GO:0005975">
    <property type="term" value="P:carbohydrate metabolic process"/>
    <property type="evidence" value="ECO:0007669"/>
    <property type="project" value="InterPro"/>
</dbReference>
<evidence type="ECO:0000256" key="1">
    <source>
        <dbReference type="ARBA" id="ARBA00001913"/>
    </source>
</evidence>
<protein>
    <recommendedName>
        <fullName evidence="21">alpha-1,2-Mannosidase</fullName>
        <ecNumber evidence="21">3.2.1.-</ecNumber>
    </recommendedName>
</protein>
<evidence type="ECO:0000256" key="3">
    <source>
        <dbReference type="ARBA" id="ARBA00004922"/>
    </source>
</evidence>
<keyword evidence="5" id="KW-0812">Transmembrane</keyword>
<evidence type="ECO:0000256" key="9">
    <source>
        <dbReference type="ARBA" id="ARBA00022968"/>
    </source>
</evidence>
<keyword evidence="7 21" id="KW-0378">Hydrolase</keyword>
<dbReference type="InterPro" id="IPR012341">
    <property type="entry name" value="6hp_glycosidase-like_sf"/>
</dbReference>
<organism evidence="22 23">
    <name type="scientific">Acrobeloides nanus</name>
    <dbReference type="NCBI Taxonomy" id="290746"/>
    <lineage>
        <taxon>Eukaryota</taxon>
        <taxon>Metazoa</taxon>
        <taxon>Ecdysozoa</taxon>
        <taxon>Nematoda</taxon>
        <taxon>Chromadorea</taxon>
        <taxon>Rhabditida</taxon>
        <taxon>Tylenchina</taxon>
        <taxon>Cephalobomorpha</taxon>
        <taxon>Cephaloboidea</taxon>
        <taxon>Cephalobidae</taxon>
        <taxon>Acrobeloides</taxon>
    </lineage>
</organism>